<dbReference type="RefSeq" id="XP_067715163.1">
    <property type="nucleotide sequence ID" value="XM_067859062.1"/>
</dbReference>
<gene>
    <name evidence="1" type="ORF">BcabD6B2_25290</name>
</gene>
<accession>A0AAV4LTF7</accession>
<dbReference type="GeneID" id="94194575"/>
<comment type="caution">
    <text evidence="1">The sequence shown here is derived from an EMBL/GenBank/DDBJ whole genome shotgun (WGS) entry which is preliminary data.</text>
</comment>
<reference evidence="1 2" key="1">
    <citation type="submission" date="2021-06" db="EMBL/GenBank/DDBJ databases">
        <title>Genome sequence of Babesia caballi.</title>
        <authorList>
            <person name="Yamagishi J."/>
            <person name="Kidaka T."/>
            <person name="Ochi A."/>
        </authorList>
    </citation>
    <scope>NUCLEOTIDE SEQUENCE [LARGE SCALE GENOMIC DNA]</scope>
    <source>
        <strain evidence="1">USDA-D6B2</strain>
    </source>
</reference>
<evidence type="ECO:0000313" key="1">
    <source>
        <dbReference type="EMBL" id="GIX63094.1"/>
    </source>
</evidence>
<protein>
    <submittedName>
        <fullName evidence="1">N-terminal acetyltransferase A, auxiliary subunit</fullName>
    </submittedName>
</protein>
<dbReference type="AlphaFoldDB" id="A0AAV4LTF7"/>
<dbReference type="Proteomes" id="UP001497744">
    <property type="component" value="Unassembled WGS sequence"/>
</dbReference>
<sequence>MPQSLGQFANKTSTTRIIQSTYNLLDIRTKLRINTFNFFEKLFNFLGEGFGNCSDMTTTPPTIADYITVPIPQPLSNCLGENNVTTSRQNGTHKCAKTAEVEAVGATGLSSGARVACEGGGCGAGGLDVDVSR</sequence>
<evidence type="ECO:0000313" key="2">
    <source>
        <dbReference type="Proteomes" id="UP001497744"/>
    </source>
</evidence>
<organism evidence="1 2">
    <name type="scientific">Babesia caballi</name>
    <dbReference type="NCBI Taxonomy" id="5871"/>
    <lineage>
        <taxon>Eukaryota</taxon>
        <taxon>Sar</taxon>
        <taxon>Alveolata</taxon>
        <taxon>Apicomplexa</taxon>
        <taxon>Aconoidasida</taxon>
        <taxon>Piroplasmida</taxon>
        <taxon>Babesiidae</taxon>
        <taxon>Babesia</taxon>
    </lineage>
</organism>
<keyword evidence="2" id="KW-1185">Reference proteome</keyword>
<proteinExistence type="predicted"/>
<dbReference type="EMBL" id="BPLF01000002">
    <property type="protein sequence ID" value="GIX63094.1"/>
    <property type="molecule type" value="Genomic_DNA"/>
</dbReference>
<name>A0AAV4LTF7_BABCB</name>